<dbReference type="RefSeq" id="XP_020429107.1">
    <property type="nucleotide sequence ID" value="XM_020580520.1"/>
</dbReference>
<keyword evidence="3" id="KW-1185">Reference proteome</keyword>
<organism evidence="2 3">
    <name type="scientific">Heterostelium pallidum (strain ATCC 26659 / Pp 5 / PN500)</name>
    <name type="common">Cellular slime mold</name>
    <name type="synonym">Polysphondylium pallidum</name>
    <dbReference type="NCBI Taxonomy" id="670386"/>
    <lineage>
        <taxon>Eukaryota</taxon>
        <taxon>Amoebozoa</taxon>
        <taxon>Evosea</taxon>
        <taxon>Eumycetozoa</taxon>
        <taxon>Dictyostelia</taxon>
        <taxon>Acytosteliales</taxon>
        <taxon>Acytosteliaceae</taxon>
        <taxon>Heterostelium</taxon>
    </lineage>
</organism>
<dbReference type="Proteomes" id="UP000001396">
    <property type="component" value="Unassembled WGS sequence"/>
</dbReference>
<accession>D3BNM5</accession>
<dbReference type="InParanoid" id="D3BNM5"/>
<dbReference type="GeneID" id="31365202"/>
<gene>
    <name evidence="2" type="ORF">PPL_09728</name>
</gene>
<name>D3BNM5_HETP5</name>
<dbReference type="EMBL" id="ADBJ01000044">
    <property type="protein sequence ID" value="EFA76976.1"/>
    <property type="molecule type" value="Genomic_DNA"/>
</dbReference>
<evidence type="ECO:0000256" key="1">
    <source>
        <dbReference type="SAM" id="SignalP"/>
    </source>
</evidence>
<feature type="signal peptide" evidence="1">
    <location>
        <begin position="1"/>
        <end position="23"/>
    </location>
</feature>
<comment type="caution">
    <text evidence="2">The sequence shown here is derived from an EMBL/GenBank/DDBJ whole genome shotgun (WGS) entry which is preliminary data.</text>
</comment>
<evidence type="ECO:0000313" key="3">
    <source>
        <dbReference type="Proteomes" id="UP000001396"/>
    </source>
</evidence>
<feature type="chain" id="PRO_5003041416" evidence="1">
    <location>
        <begin position="24"/>
        <end position="100"/>
    </location>
</feature>
<evidence type="ECO:0000313" key="2">
    <source>
        <dbReference type="EMBL" id="EFA76976.1"/>
    </source>
</evidence>
<reference evidence="2 3" key="1">
    <citation type="journal article" date="2011" name="Genome Res.">
        <title>Phylogeny-wide analysis of social amoeba genomes highlights ancient origins for complex intercellular communication.</title>
        <authorList>
            <person name="Heidel A.J."/>
            <person name="Lawal H.M."/>
            <person name="Felder M."/>
            <person name="Schilde C."/>
            <person name="Helps N.R."/>
            <person name="Tunggal B."/>
            <person name="Rivero F."/>
            <person name="John U."/>
            <person name="Schleicher M."/>
            <person name="Eichinger L."/>
            <person name="Platzer M."/>
            <person name="Noegel A.A."/>
            <person name="Schaap P."/>
            <person name="Gloeckner G."/>
        </authorList>
    </citation>
    <scope>NUCLEOTIDE SEQUENCE [LARGE SCALE GENOMIC DNA]</scope>
    <source>
        <strain evidence="3">ATCC 26659 / Pp 5 / PN500</strain>
    </source>
</reference>
<keyword evidence="1" id="KW-0732">Signal</keyword>
<protein>
    <submittedName>
        <fullName evidence="2">Uncharacterized protein</fullName>
    </submittedName>
</protein>
<sequence length="100" mass="10957">MNYRTTISLMLVMIVSSSYVIDACIPIACEPIDNEQCVKSGGAIQTRPITGNCCPKCYHPCDGAKCGHIITKDDCKQHQVFIPADPKNHICCNSCQPIIE</sequence>
<dbReference type="AlphaFoldDB" id="D3BNM5"/>
<proteinExistence type="predicted"/>